<feature type="compositionally biased region" description="Polar residues" evidence="1">
    <location>
        <begin position="28"/>
        <end position="39"/>
    </location>
</feature>
<dbReference type="GeneID" id="37076911"/>
<proteinExistence type="predicted"/>
<reference evidence="2 3" key="1">
    <citation type="submission" date="2016-12" db="EMBL/GenBank/DDBJ databases">
        <title>The genomes of Aspergillus section Nigri reveals drivers in fungal speciation.</title>
        <authorList>
            <consortium name="DOE Joint Genome Institute"/>
            <person name="Vesth T.C."/>
            <person name="Nybo J."/>
            <person name="Theobald S."/>
            <person name="Brandl J."/>
            <person name="Frisvad J.C."/>
            <person name="Nielsen K.F."/>
            <person name="Lyhne E.K."/>
            <person name="Kogle M.E."/>
            <person name="Kuo A."/>
            <person name="Riley R."/>
            <person name="Clum A."/>
            <person name="Nolan M."/>
            <person name="Lipzen A."/>
            <person name="Salamov A."/>
            <person name="Henrissat B."/>
            <person name="Wiebenga A."/>
            <person name="De Vries R.P."/>
            <person name="Grigoriev I.V."/>
            <person name="Mortensen U.H."/>
            <person name="Andersen M.R."/>
            <person name="Baker S.E."/>
        </authorList>
    </citation>
    <scope>NUCLEOTIDE SEQUENCE [LARGE SCALE GENOMIC DNA]</scope>
    <source>
        <strain evidence="2 3">JOP 1030-1</strain>
    </source>
</reference>
<gene>
    <name evidence="2" type="ORF">BP01DRAFT_359438</name>
</gene>
<organism evidence="2 3">
    <name type="scientific">Aspergillus saccharolyticus JOP 1030-1</name>
    <dbReference type="NCBI Taxonomy" id="1450539"/>
    <lineage>
        <taxon>Eukaryota</taxon>
        <taxon>Fungi</taxon>
        <taxon>Dikarya</taxon>
        <taxon>Ascomycota</taxon>
        <taxon>Pezizomycotina</taxon>
        <taxon>Eurotiomycetes</taxon>
        <taxon>Eurotiomycetidae</taxon>
        <taxon>Eurotiales</taxon>
        <taxon>Aspergillaceae</taxon>
        <taxon>Aspergillus</taxon>
        <taxon>Aspergillus subgen. Circumdati</taxon>
    </lineage>
</organism>
<accession>A0A318Z839</accession>
<dbReference type="Proteomes" id="UP000248349">
    <property type="component" value="Unassembled WGS sequence"/>
</dbReference>
<dbReference type="RefSeq" id="XP_025428559.1">
    <property type="nucleotide sequence ID" value="XM_025575683.1"/>
</dbReference>
<feature type="region of interest" description="Disordered" evidence="1">
    <location>
        <begin position="26"/>
        <end position="56"/>
    </location>
</feature>
<dbReference type="AlphaFoldDB" id="A0A318Z839"/>
<dbReference type="EMBL" id="KZ821251">
    <property type="protein sequence ID" value="PYH42577.1"/>
    <property type="molecule type" value="Genomic_DNA"/>
</dbReference>
<evidence type="ECO:0000313" key="3">
    <source>
        <dbReference type="Proteomes" id="UP000248349"/>
    </source>
</evidence>
<name>A0A318Z839_9EURO</name>
<evidence type="ECO:0000256" key="1">
    <source>
        <dbReference type="SAM" id="MobiDB-lite"/>
    </source>
</evidence>
<protein>
    <submittedName>
        <fullName evidence="2">Uncharacterized protein</fullName>
    </submittedName>
</protein>
<sequence>MKKSFHAANHSAPYVLHTPDSAVAVSPNAVSRTTASDTSAPAKGRLMAGPLTEHRR</sequence>
<keyword evidence="3" id="KW-1185">Reference proteome</keyword>
<evidence type="ECO:0000313" key="2">
    <source>
        <dbReference type="EMBL" id="PYH42577.1"/>
    </source>
</evidence>